<dbReference type="Proteomes" id="UP001589693">
    <property type="component" value="Unassembled WGS sequence"/>
</dbReference>
<accession>A0ABV5ZX90</accession>
<keyword evidence="2" id="KW-1185">Reference proteome</keyword>
<dbReference type="PIRSF" id="PIRSF017393">
    <property type="entry name" value="MTase_SAV2177"/>
    <property type="match status" value="1"/>
</dbReference>
<protein>
    <submittedName>
        <fullName evidence="1">SAM-dependent methyltransferase</fullName>
        <ecNumber evidence="1">2.1.1.-</ecNumber>
    </submittedName>
</protein>
<dbReference type="Pfam" id="PF04672">
    <property type="entry name" value="Methyltransf_19"/>
    <property type="match status" value="1"/>
</dbReference>
<organism evidence="1 2">
    <name type="scientific">Allokutzneria oryzae</name>
    <dbReference type="NCBI Taxonomy" id="1378989"/>
    <lineage>
        <taxon>Bacteria</taxon>
        <taxon>Bacillati</taxon>
        <taxon>Actinomycetota</taxon>
        <taxon>Actinomycetes</taxon>
        <taxon>Pseudonocardiales</taxon>
        <taxon>Pseudonocardiaceae</taxon>
        <taxon>Allokutzneria</taxon>
    </lineage>
</organism>
<dbReference type="Gene3D" id="3.40.50.150">
    <property type="entry name" value="Vaccinia Virus protein VP39"/>
    <property type="match status" value="1"/>
</dbReference>
<dbReference type="EMBL" id="JBHLZU010000011">
    <property type="protein sequence ID" value="MFB9905025.1"/>
    <property type="molecule type" value="Genomic_DNA"/>
</dbReference>
<dbReference type="EC" id="2.1.1.-" evidence="1"/>
<evidence type="ECO:0000313" key="2">
    <source>
        <dbReference type="Proteomes" id="UP001589693"/>
    </source>
</evidence>
<dbReference type="InterPro" id="IPR029063">
    <property type="entry name" value="SAM-dependent_MTases_sf"/>
</dbReference>
<dbReference type="GO" id="GO:0008168">
    <property type="term" value="F:methyltransferase activity"/>
    <property type="evidence" value="ECO:0007669"/>
    <property type="project" value="UniProtKB-KW"/>
</dbReference>
<evidence type="ECO:0000313" key="1">
    <source>
        <dbReference type="EMBL" id="MFB9905025.1"/>
    </source>
</evidence>
<dbReference type="SUPFAM" id="SSF53335">
    <property type="entry name" value="S-adenosyl-L-methionine-dependent methyltransferases"/>
    <property type="match status" value="1"/>
</dbReference>
<keyword evidence="1" id="KW-0489">Methyltransferase</keyword>
<name>A0ABV5ZX90_9PSEU</name>
<reference evidence="1 2" key="1">
    <citation type="submission" date="2024-09" db="EMBL/GenBank/DDBJ databases">
        <authorList>
            <person name="Sun Q."/>
            <person name="Mori K."/>
        </authorList>
    </citation>
    <scope>NUCLEOTIDE SEQUENCE [LARGE SCALE GENOMIC DNA]</scope>
    <source>
        <strain evidence="1 2">TBRC 7907</strain>
    </source>
</reference>
<dbReference type="InterPro" id="IPR006764">
    <property type="entry name" value="SAM_dep_MeTrfase_SAV2177_type"/>
</dbReference>
<comment type="caution">
    <text evidence="1">The sequence shown here is derived from an EMBL/GenBank/DDBJ whole genome shotgun (WGS) entry which is preliminary data.</text>
</comment>
<dbReference type="GO" id="GO:0032259">
    <property type="term" value="P:methylation"/>
    <property type="evidence" value="ECO:0007669"/>
    <property type="project" value="UniProtKB-KW"/>
</dbReference>
<keyword evidence="1" id="KW-0808">Transferase</keyword>
<dbReference type="RefSeq" id="WP_377852314.1">
    <property type="nucleotide sequence ID" value="NZ_JBHLZU010000011.1"/>
</dbReference>
<proteinExistence type="predicted"/>
<gene>
    <name evidence="1" type="ORF">ACFFQA_13880</name>
</gene>
<sequence length="269" mass="29106">MLSAQDPLSSIKVDTERPNAARVYDYILGGGANFAVDRELAERVLAAMPRIGTTARMNRHLLQRAVRVMSSFGIDQFLDLGSGIPTSGNVHEVAQEINPDARVVYVDNEAVAVAHSESLLAGNPNAEIVNADASRPGDVLGHPKTQALLDFDRPVGLIMCTLLHFVGDQAEPKRVVAAYRDAMPSGSYVMISHGTLDNSPEMGDIAASYANTPYPITLRDKAQVQEFFEGFEMVEPGLVPLPLWRPEDPAHIGEEPERMGAYAGMGVKP</sequence>